<name>A0ABN3GKU0_9PSEU</name>
<keyword evidence="3" id="KW-1185">Reference proteome</keyword>
<organism evidence="2 3">
    <name type="scientific">Saccharopolyspora halophila</name>
    <dbReference type="NCBI Taxonomy" id="405551"/>
    <lineage>
        <taxon>Bacteria</taxon>
        <taxon>Bacillati</taxon>
        <taxon>Actinomycetota</taxon>
        <taxon>Actinomycetes</taxon>
        <taxon>Pseudonocardiales</taxon>
        <taxon>Pseudonocardiaceae</taxon>
        <taxon>Saccharopolyspora</taxon>
    </lineage>
</organism>
<evidence type="ECO:0000256" key="1">
    <source>
        <dbReference type="SAM" id="MobiDB-lite"/>
    </source>
</evidence>
<protein>
    <submittedName>
        <fullName evidence="2">Uncharacterized protein</fullName>
    </submittedName>
</protein>
<dbReference type="EMBL" id="BAAARA010000010">
    <property type="protein sequence ID" value="GAA2354094.1"/>
    <property type="molecule type" value="Genomic_DNA"/>
</dbReference>
<feature type="region of interest" description="Disordered" evidence="1">
    <location>
        <begin position="375"/>
        <end position="406"/>
    </location>
</feature>
<gene>
    <name evidence="2" type="ORF">GCM10009854_35150</name>
</gene>
<proteinExistence type="predicted"/>
<feature type="compositionally biased region" description="Basic and acidic residues" evidence="1">
    <location>
        <begin position="375"/>
        <end position="386"/>
    </location>
</feature>
<dbReference type="Proteomes" id="UP001501218">
    <property type="component" value="Unassembled WGS sequence"/>
</dbReference>
<comment type="caution">
    <text evidence="2">The sequence shown here is derived from an EMBL/GenBank/DDBJ whole genome shotgun (WGS) entry which is preliminary data.</text>
</comment>
<evidence type="ECO:0000313" key="3">
    <source>
        <dbReference type="Proteomes" id="UP001501218"/>
    </source>
</evidence>
<reference evidence="2 3" key="1">
    <citation type="journal article" date="2019" name="Int. J. Syst. Evol. Microbiol.">
        <title>The Global Catalogue of Microorganisms (GCM) 10K type strain sequencing project: providing services to taxonomists for standard genome sequencing and annotation.</title>
        <authorList>
            <consortium name="The Broad Institute Genomics Platform"/>
            <consortium name="The Broad Institute Genome Sequencing Center for Infectious Disease"/>
            <person name="Wu L."/>
            <person name="Ma J."/>
        </authorList>
    </citation>
    <scope>NUCLEOTIDE SEQUENCE [LARGE SCALE GENOMIC DNA]</scope>
    <source>
        <strain evidence="2 3">JCM 16221</strain>
    </source>
</reference>
<evidence type="ECO:0000313" key="2">
    <source>
        <dbReference type="EMBL" id="GAA2354094.1"/>
    </source>
</evidence>
<sequence>MRGESGAVAASPFAPVLAAALADAARRDATGWREALAEFVDGLGGQPSLLALTGALDELLAEPVVVRTHGTRLHDVLLRDLTAAIEQNPLLAAGRLEGAVRLAISDAVAPFGVLDELTDFGPGTPEDFTEPLPRLLGAAMDRWAGEAAITAPLREALDRLRHDDAAAVDAIFELGCDDLRAALTAAEMPAVLAALTEARARFATADAAEQARHDARAHGAACDAVLAFAAQDRPRLAEAADRLTAALDQRSAWLRGTHQPPWLRPRHAAEPAWRRLVLMLRSASERLAETIWMDVWEALGAVLDAYTQVRTLRPLPGEQVAPGLAAVVEPTIENAILRKQSLLAALRRSVVEARCAEHPPLPPRATQLLLERIEAPDTRHRRDLPHTSRTAPDPDEDDEAHHPGSGRAQRIAPALVRLLGQRQAAGLTTELGDDELRLLDGVVHGSEVAQSRTAHPVLDPLLQRLLGELAESPQFIGEVRETFSLLLEQTLRFLLSRADLATRTWGASPADDYRRRLSADEPRPRERQLQQDYQQWLASGQLGGLLAVEAADLAMGRADMVTDFGPLRYTTEIKRELRDASREAIESRYLPQAAEYGNTNAPFGQLLVLDLTPHPHGAPRVDESIWLARHRPPGSEIDRLVVIGVVTGNRSTPHELSARAGLRQ</sequence>
<accession>A0ABN3GKU0</accession>